<dbReference type="InterPro" id="IPR013123">
    <property type="entry name" value="SpoU_subst-bd"/>
</dbReference>
<feature type="domain" description="RNA 2-O ribose methyltransferase substrate binding" evidence="5">
    <location>
        <begin position="84"/>
        <end position="159"/>
    </location>
</feature>
<dbReference type="GeneID" id="65308877"/>
<organism evidence="6 7">
    <name type="scientific">Clostridium gasigenes</name>
    <dbReference type="NCBI Taxonomy" id="94869"/>
    <lineage>
        <taxon>Bacteria</taxon>
        <taxon>Bacillati</taxon>
        <taxon>Bacillota</taxon>
        <taxon>Clostridia</taxon>
        <taxon>Eubacteriales</taxon>
        <taxon>Clostridiaceae</taxon>
        <taxon>Clostridium</taxon>
    </lineage>
</organism>
<dbReference type="CDD" id="cd18103">
    <property type="entry name" value="SpoU-like_RlmB"/>
    <property type="match status" value="1"/>
</dbReference>
<proteinExistence type="inferred from homology"/>
<dbReference type="Gene3D" id="3.40.1280.10">
    <property type="match status" value="1"/>
</dbReference>
<evidence type="ECO:0000256" key="1">
    <source>
        <dbReference type="ARBA" id="ARBA00007228"/>
    </source>
</evidence>
<evidence type="ECO:0000256" key="4">
    <source>
        <dbReference type="SAM" id="MobiDB-lite"/>
    </source>
</evidence>
<dbReference type="InterPro" id="IPR004441">
    <property type="entry name" value="rRNA_MeTrfase_TrmH"/>
</dbReference>
<keyword evidence="2 6" id="KW-0489">Methyltransferase</keyword>
<feature type="compositionally biased region" description="Basic and acidic residues" evidence="4">
    <location>
        <begin position="68"/>
        <end position="80"/>
    </location>
</feature>
<evidence type="ECO:0000256" key="3">
    <source>
        <dbReference type="ARBA" id="ARBA00022679"/>
    </source>
</evidence>
<accession>A0A1H0SH61</accession>
<keyword evidence="3 6" id="KW-0808">Transferase</keyword>
<dbReference type="SMART" id="SM00967">
    <property type="entry name" value="SpoU_sub_bind"/>
    <property type="match status" value="1"/>
</dbReference>
<protein>
    <submittedName>
        <fullName evidence="6">23S rRNA (Guanosine2251-2'-O)-methyltransferase</fullName>
    </submittedName>
</protein>
<dbReference type="GO" id="GO:0008173">
    <property type="term" value="F:RNA methyltransferase activity"/>
    <property type="evidence" value="ECO:0007669"/>
    <property type="project" value="InterPro"/>
</dbReference>
<dbReference type="AlphaFoldDB" id="A0A1H0SH61"/>
<evidence type="ECO:0000313" key="6">
    <source>
        <dbReference type="EMBL" id="SDP41025.1"/>
    </source>
</evidence>
<evidence type="ECO:0000259" key="5">
    <source>
        <dbReference type="SMART" id="SM00967"/>
    </source>
</evidence>
<evidence type="ECO:0000313" key="7">
    <source>
        <dbReference type="Proteomes" id="UP000198597"/>
    </source>
</evidence>
<dbReference type="GO" id="GO:0006396">
    <property type="term" value="P:RNA processing"/>
    <property type="evidence" value="ECO:0007669"/>
    <property type="project" value="InterPro"/>
</dbReference>
<keyword evidence="7" id="KW-1185">Reference proteome</keyword>
<evidence type="ECO:0000256" key="2">
    <source>
        <dbReference type="ARBA" id="ARBA00022603"/>
    </source>
</evidence>
<dbReference type="FunFam" id="3.40.1280.10:FF:000008">
    <property type="entry name" value="Group 3 RNA methyltransferase TrmH"/>
    <property type="match status" value="1"/>
</dbReference>
<dbReference type="GO" id="GO:0005829">
    <property type="term" value="C:cytosol"/>
    <property type="evidence" value="ECO:0007669"/>
    <property type="project" value="TreeGrafter"/>
</dbReference>
<name>A0A1H0SH61_9CLOT</name>
<dbReference type="Pfam" id="PF00588">
    <property type="entry name" value="SpoU_methylase"/>
    <property type="match status" value="1"/>
</dbReference>
<dbReference type="OrthoDB" id="9794400at2"/>
<comment type="similarity">
    <text evidence="1">Belongs to the class IV-like SAM-binding methyltransferase superfamily. RNA methyltransferase TrmH family.</text>
</comment>
<dbReference type="InterPro" id="IPR029028">
    <property type="entry name" value="Alpha/beta_knot_MTases"/>
</dbReference>
<feature type="compositionally biased region" description="Polar residues" evidence="4">
    <location>
        <begin position="54"/>
        <end position="65"/>
    </location>
</feature>
<dbReference type="EMBL" id="FNJM01000005">
    <property type="protein sequence ID" value="SDP41025.1"/>
    <property type="molecule type" value="Genomic_DNA"/>
</dbReference>
<dbReference type="NCBIfam" id="TIGR00186">
    <property type="entry name" value="rRNA_methyl_3"/>
    <property type="match status" value="1"/>
</dbReference>
<dbReference type="RefSeq" id="WP_089969025.1">
    <property type="nucleotide sequence ID" value="NZ_CP071376.1"/>
</dbReference>
<dbReference type="Pfam" id="PF08032">
    <property type="entry name" value="SpoU_sub_bind"/>
    <property type="match status" value="1"/>
</dbReference>
<dbReference type="Proteomes" id="UP000198597">
    <property type="component" value="Unassembled WGS sequence"/>
</dbReference>
<dbReference type="STRING" id="94869.SAMN04488529_10533"/>
<dbReference type="InterPro" id="IPR001537">
    <property type="entry name" value="SpoU_MeTrfase"/>
</dbReference>
<dbReference type="GO" id="GO:0032259">
    <property type="term" value="P:methylation"/>
    <property type="evidence" value="ECO:0007669"/>
    <property type="project" value="UniProtKB-KW"/>
</dbReference>
<gene>
    <name evidence="6" type="ORF">SAMN04488529_10533</name>
</gene>
<dbReference type="PANTHER" id="PTHR46429:SF1">
    <property type="entry name" value="23S RRNA (GUANOSINE-2'-O-)-METHYLTRANSFERASE RLMB"/>
    <property type="match status" value="1"/>
</dbReference>
<dbReference type="InterPro" id="IPR029026">
    <property type="entry name" value="tRNA_m1G_MTases_N"/>
</dbReference>
<sequence>MTKGTRVVRKEIREKRKTEESGTKEVRVGREVSYSKDYERKSRYSKDAKFEKQPVSTRENGFNRNKSSKREDEKPQEAPIREDLIMGRNSVIEALKSDRTIECLYLASGDTEGSVKVIISLAREKKIVIKEVDRKKLDSMCGEGNHQGVVAIVTPFNYCQISEMLEFAKEKGEEPFIIVLDEIEDPHNLGSIIRTAELSGAHGIIIPKRRNVGITPTVYKCAVGAIEHMKIAKVTNINATIDILKEKGIWIYGADIEGTEFSHQVDFNGPCAIVVGSEGRGISKLTVKKCDKLVKIPMVGKINSLNASVAGAIMMYEVLKGRLVK</sequence>
<dbReference type="Gene3D" id="3.30.1330.30">
    <property type="match status" value="1"/>
</dbReference>
<dbReference type="GO" id="GO:0003723">
    <property type="term" value="F:RNA binding"/>
    <property type="evidence" value="ECO:0007669"/>
    <property type="project" value="InterPro"/>
</dbReference>
<reference evidence="6 7" key="1">
    <citation type="submission" date="2016-10" db="EMBL/GenBank/DDBJ databases">
        <authorList>
            <person name="de Groot N.N."/>
        </authorList>
    </citation>
    <scope>NUCLEOTIDE SEQUENCE [LARGE SCALE GENOMIC DNA]</scope>
    <source>
        <strain evidence="6 7">DSM 12272</strain>
    </source>
</reference>
<dbReference type="SUPFAM" id="SSF55315">
    <property type="entry name" value="L30e-like"/>
    <property type="match status" value="1"/>
</dbReference>
<feature type="region of interest" description="Disordered" evidence="4">
    <location>
        <begin position="1"/>
        <end position="80"/>
    </location>
</feature>
<dbReference type="SUPFAM" id="SSF75217">
    <property type="entry name" value="alpha/beta knot"/>
    <property type="match status" value="1"/>
</dbReference>
<dbReference type="PANTHER" id="PTHR46429">
    <property type="entry name" value="23S RRNA (GUANOSINE-2'-O-)-METHYLTRANSFERASE RLMB"/>
    <property type="match status" value="1"/>
</dbReference>
<dbReference type="InterPro" id="IPR029064">
    <property type="entry name" value="Ribosomal_eL30-like_sf"/>
</dbReference>
<feature type="compositionally biased region" description="Basic and acidic residues" evidence="4">
    <location>
        <begin position="8"/>
        <end position="52"/>
    </location>
</feature>